<sequence length="237" mass="26196">MSRTTSRRTLSTREESFLAGAQHIVRRQPSREPPRHTADVHRPTDGDWPPVREVIELTFFVNEYGKRLLSSWRYPPVLDANFEDLFKDAALRVQFPPVSELRVRAPCSQTAGDVWPRLRWKMGPWKRAHGQSLGGIWRVHRWMVPDSSEIVLGGLYGHLTSHVLALNYQPDCAASVTSVMLLDTLCKVGIQEFIAAGQSILGTGSLTITAAAAVSLSTSPTNVSLLASVAGALEDRV</sequence>
<gene>
    <name evidence="2" type="ORF">g.15741</name>
</gene>
<protein>
    <submittedName>
        <fullName evidence="2">Uncharacterized protein</fullName>
    </submittedName>
</protein>
<accession>A0A2S2QDQ0</accession>
<feature type="compositionally biased region" description="Basic and acidic residues" evidence="1">
    <location>
        <begin position="29"/>
        <end position="45"/>
    </location>
</feature>
<organism evidence="2">
    <name type="scientific">Sipha flava</name>
    <name type="common">yellow sugarcane aphid</name>
    <dbReference type="NCBI Taxonomy" id="143950"/>
    <lineage>
        <taxon>Eukaryota</taxon>
        <taxon>Metazoa</taxon>
        <taxon>Ecdysozoa</taxon>
        <taxon>Arthropoda</taxon>
        <taxon>Hexapoda</taxon>
        <taxon>Insecta</taxon>
        <taxon>Pterygota</taxon>
        <taxon>Neoptera</taxon>
        <taxon>Paraneoptera</taxon>
        <taxon>Hemiptera</taxon>
        <taxon>Sternorrhyncha</taxon>
        <taxon>Aphidomorpha</taxon>
        <taxon>Aphidoidea</taxon>
        <taxon>Aphididae</taxon>
        <taxon>Sipha</taxon>
    </lineage>
</organism>
<dbReference type="AlphaFoldDB" id="A0A2S2QDQ0"/>
<evidence type="ECO:0000313" key="2">
    <source>
        <dbReference type="EMBL" id="MBY75875.1"/>
    </source>
</evidence>
<reference evidence="2" key="1">
    <citation type="submission" date="2018-04" db="EMBL/GenBank/DDBJ databases">
        <title>Transcriptome assembly of Sipha flava.</title>
        <authorList>
            <person name="Scully E.D."/>
            <person name="Geib S.M."/>
            <person name="Palmer N.A."/>
            <person name="Koch K."/>
            <person name="Bradshaw J."/>
            <person name="Heng-Moss T."/>
            <person name="Sarath G."/>
        </authorList>
    </citation>
    <scope>NUCLEOTIDE SEQUENCE</scope>
</reference>
<proteinExistence type="predicted"/>
<evidence type="ECO:0000256" key="1">
    <source>
        <dbReference type="SAM" id="MobiDB-lite"/>
    </source>
</evidence>
<name>A0A2S2QDQ0_9HEMI</name>
<feature type="region of interest" description="Disordered" evidence="1">
    <location>
        <begin position="21"/>
        <end position="45"/>
    </location>
</feature>
<dbReference type="EMBL" id="GGMS01006672">
    <property type="protein sequence ID" value="MBY75875.1"/>
    <property type="molecule type" value="Transcribed_RNA"/>
</dbReference>